<dbReference type="InterPro" id="IPR051682">
    <property type="entry name" value="Mito_Persulfide_Diox"/>
</dbReference>
<dbReference type="InterPro" id="IPR036866">
    <property type="entry name" value="RibonucZ/Hydroxyglut_hydro"/>
</dbReference>
<keyword evidence="4" id="KW-1185">Reference proteome</keyword>
<dbReference type="GO" id="GO:0046872">
    <property type="term" value="F:metal ion binding"/>
    <property type="evidence" value="ECO:0007669"/>
    <property type="project" value="UniProtKB-KW"/>
</dbReference>
<dbReference type="GeneID" id="10669511"/>
<dbReference type="SMART" id="SM00450">
    <property type="entry name" value="RHOD"/>
    <property type="match status" value="2"/>
</dbReference>
<dbReference type="CDD" id="cd00158">
    <property type="entry name" value="RHOD"/>
    <property type="match status" value="2"/>
</dbReference>
<protein>
    <submittedName>
        <fullName evidence="3">Rhodanese-like protein</fullName>
    </submittedName>
</protein>
<dbReference type="SMART" id="SM00849">
    <property type="entry name" value="Lactamase_B"/>
    <property type="match status" value="1"/>
</dbReference>
<dbReference type="eggNOG" id="arCOG00517">
    <property type="taxonomic scope" value="Archaea"/>
</dbReference>
<dbReference type="PANTHER" id="PTHR43084">
    <property type="entry name" value="PERSULFIDE DIOXYGENASE ETHE1"/>
    <property type="match status" value="1"/>
</dbReference>
<feature type="domain" description="Rhodanese" evidence="2">
    <location>
        <begin position="370"/>
        <end position="458"/>
    </location>
</feature>
<dbReference type="SUPFAM" id="SSF52821">
    <property type="entry name" value="Rhodanese/Cell cycle control phosphatase"/>
    <property type="match status" value="2"/>
</dbReference>
<keyword evidence="1" id="KW-0479">Metal-binding</keyword>
<evidence type="ECO:0000259" key="2">
    <source>
        <dbReference type="PROSITE" id="PS50206"/>
    </source>
</evidence>
<dbReference type="InterPro" id="IPR036873">
    <property type="entry name" value="Rhodanese-like_dom_sf"/>
</dbReference>
<proteinExistence type="predicted"/>
<dbReference type="PANTHER" id="PTHR43084:SF1">
    <property type="entry name" value="PERSULFIDE DIOXYGENASE ETHE1, MITOCHONDRIAL"/>
    <property type="match status" value="1"/>
</dbReference>
<sequence>MIFEIVKSAGIAHKSYFIGSKGAAAVIDPRRDCDIYLKLAEKNNLKIEHIFETHRNEDYTIGSLELSEIVGAEIHHSNKLNFAYGTPAKNGDKSKIGSLILEVFETPGHTDDSISIKLKDIEVSKDIYMVFTGDTLFTGEVGRCDLYGEEEIPKMAKNLYESIFQKILPLGDEVIVCPAHGSGSVCGADIREQEFTTVGYEKKTNSMLKKSRKDFVEYKINEKLYTPPYFRKMENNNVKGPKLLCKLPYLKPLSMDEVKWFLENDAQIVDVRNPTDFAGGHIPGTLNIWREGLPAFAGWFLNYEQPIIVVENKNNFMDEINRFLIRLGYDNIYGHLSGGFPVWFKGAGAVETLRTWSVHDLKKKLEEEPKDESLFLLDVRKEKDWIEGHIEGSHNVYVGLLKDHLEEVPRNKHVVVYCDAGYKASIAASLLKMNGYENATNVLGSMKAWKKAGYPVTKN</sequence>
<reference evidence="3 4" key="1">
    <citation type="journal article" date="2014" name="Int. J. Syst. Evol. Microbiol.">
        <title>Methanobacterium paludis sp. nov. and a novel strain of Methanobacterium lacus isolated from northern peatlands.</title>
        <authorList>
            <person name="Cadillo-Quiroz H."/>
            <person name="Brauer S.L."/>
            <person name="Goodson N."/>
            <person name="Yavitt J.B."/>
            <person name="Zinder S.H."/>
        </authorList>
    </citation>
    <scope>NUCLEOTIDE SEQUENCE [LARGE SCALE GENOMIC DNA]</scope>
    <source>
        <strain evidence="4">DSM 25820 / JCM 18151 / SWAN1</strain>
    </source>
</reference>
<dbReference type="PROSITE" id="PS50206">
    <property type="entry name" value="RHODANESE_3"/>
    <property type="match status" value="2"/>
</dbReference>
<dbReference type="OrthoDB" id="9180at2157"/>
<gene>
    <name evidence="3" type="ordered locus">MSWAN_1994</name>
</gene>
<organism evidence="3 4">
    <name type="scientific">Methanobacterium paludis (strain DSM 25820 / JCM 18151 / SWAN1)</name>
    <dbReference type="NCBI Taxonomy" id="868131"/>
    <lineage>
        <taxon>Archaea</taxon>
        <taxon>Methanobacteriati</taxon>
        <taxon>Methanobacteriota</taxon>
        <taxon>Methanomada group</taxon>
        <taxon>Methanobacteria</taxon>
        <taxon>Methanobacteriales</taxon>
        <taxon>Methanobacteriaceae</taxon>
        <taxon>Methanobacterium</taxon>
    </lineage>
</organism>
<dbReference type="Pfam" id="PF00753">
    <property type="entry name" value="Lactamase_B"/>
    <property type="match status" value="1"/>
</dbReference>
<dbReference type="InterPro" id="IPR001763">
    <property type="entry name" value="Rhodanese-like_dom"/>
</dbReference>
<dbReference type="Pfam" id="PF00581">
    <property type="entry name" value="Rhodanese"/>
    <property type="match status" value="2"/>
</dbReference>
<dbReference type="Proteomes" id="UP000009231">
    <property type="component" value="Chromosome"/>
</dbReference>
<dbReference type="STRING" id="868131.MSWAN_1994"/>
<dbReference type="Gene3D" id="3.60.15.10">
    <property type="entry name" value="Ribonuclease Z/Hydroxyacylglutathione hydrolase-like"/>
    <property type="match status" value="1"/>
</dbReference>
<evidence type="ECO:0000313" key="3">
    <source>
        <dbReference type="EMBL" id="AEG19003.1"/>
    </source>
</evidence>
<dbReference type="InterPro" id="IPR044528">
    <property type="entry name" value="POD-like_MBL-fold"/>
</dbReference>
<dbReference type="Gene3D" id="3.40.250.10">
    <property type="entry name" value="Rhodanese-like domain"/>
    <property type="match status" value="2"/>
</dbReference>
<dbReference type="eggNOG" id="arCOG02021">
    <property type="taxonomic scope" value="Archaea"/>
</dbReference>
<dbReference type="AlphaFoldDB" id="F6D6W5"/>
<dbReference type="InterPro" id="IPR001279">
    <property type="entry name" value="Metallo-B-lactamas"/>
</dbReference>
<dbReference type="CDD" id="cd07724">
    <property type="entry name" value="POD-like_MBL-fold"/>
    <property type="match status" value="1"/>
</dbReference>
<dbReference type="GO" id="GO:0070813">
    <property type="term" value="P:hydrogen sulfide metabolic process"/>
    <property type="evidence" value="ECO:0007669"/>
    <property type="project" value="TreeGrafter"/>
</dbReference>
<dbReference type="HOGENOM" id="CLU_030571_7_1_2"/>
<dbReference type="EMBL" id="CP002772">
    <property type="protein sequence ID" value="AEG19003.1"/>
    <property type="molecule type" value="Genomic_DNA"/>
</dbReference>
<dbReference type="GO" id="GO:0006749">
    <property type="term" value="P:glutathione metabolic process"/>
    <property type="evidence" value="ECO:0007669"/>
    <property type="project" value="InterPro"/>
</dbReference>
<evidence type="ECO:0000313" key="4">
    <source>
        <dbReference type="Proteomes" id="UP000009231"/>
    </source>
</evidence>
<dbReference type="RefSeq" id="WP_013826502.1">
    <property type="nucleotide sequence ID" value="NC_015574.1"/>
</dbReference>
<accession>F6D6W5</accession>
<dbReference type="GO" id="GO:0050313">
    <property type="term" value="F:sulfur dioxygenase activity"/>
    <property type="evidence" value="ECO:0007669"/>
    <property type="project" value="InterPro"/>
</dbReference>
<evidence type="ECO:0000256" key="1">
    <source>
        <dbReference type="ARBA" id="ARBA00022723"/>
    </source>
</evidence>
<dbReference type="SUPFAM" id="SSF56281">
    <property type="entry name" value="Metallo-hydrolase/oxidoreductase"/>
    <property type="match status" value="1"/>
</dbReference>
<feature type="domain" description="Rhodanese" evidence="2">
    <location>
        <begin position="262"/>
        <end position="352"/>
    </location>
</feature>
<dbReference type="KEGG" id="mew:MSWAN_1994"/>
<name>F6D6W5_METPW</name>